<organism evidence="1 2">
    <name type="scientific">Cylindrospermopsis raciborskii C07</name>
    <dbReference type="NCBI Taxonomy" id="2014886"/>
    <lineage>
        <taxon>Bacteria</taxon>
        <taxon>Bacillati</taxon>
        <taxon>Cyanobacteriota</taxon>
        <taxon>Cyanophyceae</taxon>
        <taxon>Nostocales</taxon>
        <taxon>Aphanizomenonaceae</taxon>
        <taxon>Cylindrospermopsis</taxon>
    </lineage>
</organism>
<sequence length="93" mass="10813">MCKLKITEKLIQEFPLSSEVLISIVELAWDDLYSSSFGTSRLKIGKDIFLPAQATGVILEKLIAFHRAKKFPTWRGGRQFSMWIFRFDLIEFL</sequence>
<dbReference type="EMBL" id="NJHS01000278">
    <property type="protein sequence ID" value="PNJ93469.1"/>
    <property type="molecule type" value="Genomic_DNA"/>
</dbReference>
<keyword evidence="2" id="KW-1185">Reference proteome</keyword>
<reference evidence="1 2" key="1">
    <citation type="submission" date="2017-06" db="EMBL/GenBank/DDBJ databases">
        <title>Genome variation in co-occurring toxic Cylindrospermopsis raciborskii strains determines phenotypic plasticity.</title>
        <authorList>
            <person name="Willis A."/>
            <person name="Woodhouse J."/>
            <person name="Ongley S."/>
            <person name="Jex A."/>
            <person name="Burford M."/>
            <person name="Neilan B."/>
        </authorList>
    </citation>
    <scope>NUCLEOTIDE SEQUENCE [LARGE SCALE GENOMIC DNA]</scope>
    <source>
        <strain evidence="1 2">C07</strain>
    </source>
</reference>
<dbReference type="InterPro" id="IPR019069">
    <property type="entry name" value="Restrct_endonuc_II_ScaI"/>
</dbReference>
<dbReference type="Pfam" id="PF09569">
    <property type="entry name" value="RE_ScaI"/>
    <property type="match status" value="1"/>
</dbReference>
<evidence type="ECO:0000313" key="2">
    <source>
        <dbReference type="Proteomes" id="UP000236284"/>
    </source>
</evidence>
<proteinExistence type="predicted"/>
<comment type="caution">
    <text evidence="1">The sequence shown here is derived from an EMBL/GenBank/DDBJ whole genome shotgun (WGS) entry which is preliminary data.</text>
</comment>
<protein>
    <submittedName>
        <fullName evidence="1">Uncharacterized protein</fullName>
    </submittedName>
</protein>
<dbReference type="Proteomes" id="UP000236284">
    <property type="component" value="Unassembled WGS sequence"/>
</dbReference>
<gene>
    <name evidence="1" type="ORF">CEP15_14385</name>
</gene>
<evidence type="ECO:0000313" key="1">
    <source>
        <dbReference type="EMBL" id="PNJ93469.1"/>
    </source>
</evidence>
<name>A0ABX4WKJ2_9CYAN</name>
<accession>A0ABX4WKJ2</accession>